<dbReference type="RefSeq" id="WP_065822118.1">
    <property type="nucleotide sequence ID" value="NZ_CAWMQZ010000026.1"/>
</dbReference>
<comment type="caution">
    <text evidence="1">The sequence shown here is derived from an EMBL/GenBank/DDBJ whole genome shotgun (WGS) entry which is preliminary data.</text>
</comment>
<gene>
    <name evidence="1" type="ORF">Ppb6_00683</name>
</gene>
<reference evidence="1 2" key="1">
    <citation type="submission" date="2015-12" db="EMBL/GenBank/DDBJ databases">
        <title>Genome comparisons provide insights into the role of secondary metabolites in the pathogenic phase of the Photorhabdus life cycle.</title>
        <authorList>
            <person name="Tobias N.J."/>
            <person name="Mishra B."/>
            <person name="Gupta D.K."/>
            <person name="Thines M."/>
            <person name="Stinear T.P."/>
            <person name="Bode H.B."/>
        </authorList>
    </citation>
    <scope>NUCLEOTIDE SEQUENCE [LARGE SCALE GENOMIC DNA]</scope>
    <source>
        <strain evidence="1 2">PB68.1</strain>
    </source>
</reference>
<evidence type="ECO:0000313" key="2">
    <source>
        <dbReference type="Proteomes" id="UP000093476"/>
    </source>
</evidence>
<dbReference type="EMBL" id="LOMY01000026">
    <property type="protein sequence ID" value="OCQ54133.1"/>
    <property type="molecule type" value="Genomic_DNA"/>
</dbReference>
<organism evidence="1 2">
    <name type="scientific">Photorhabdus australis subsp. thailandensis</name>
    <dbReference type="NCBI Taxonomy" id="2805096"/>
    <lineage>
        <taxon>Bacteria</taxon>
        <taxon>Pseudomonadati</taxon>
        <taxon>Pseudomonadota</taxon>
        <taxon>Gammaproteobacteria</taxon>
        <taxon>Enterobacterales</taxon>
        <taxon>Morganellaceae</taxon>
        <taxon>Photorhabdus</taxon>
    </lineage>
</organism>
<protein>
    <submittedName>
        <fullName evidence="1">Uncharacterized protein</fullName>
    </submittedName>
</protein>
<proteinExistence type="predicted"/>
<sequence>MANHGFQLTGSHGIFQIDGTHQNMCLADVVSMQGTGGRVYYGGDIDTGYTAKFPPIITNSNSIIAMDCDNWVGIFDDSMVQPIGAGKVNTKIYVFSDKPHNWYQSNMGLSIRNDKNVEVYNSNWATMKIVDVFHLGINYIKSWNYKIPVGKKYAFAIFGGGHEVSISHYDGKTSYYFWRRVGNLFEINFMTYSEFLSAARNMYKFIKSPMSIIVVDVTDI</sequence>
<dbReference type="AlphaFoldDB" id="A0A1C0U8C9"/>
<dbReference type="STRING" id="286156.Ppb6_00683"/>
<dbReference type="Proteomes" id="UP000093476">
    <property type="component" value="Unassembled WGS sequence"/>
</dbReference>
<keyword evidence="2" id="KW-1185">Reference proteome</keyword>
<accession>A0A1C0U8C9</accession>
<name>A0A1C0U8C9_9GAMM</name>
<evidence type="ECO:0000313" key="1">
    <source>
        <dbReference type="EMBL" id="OCQ54133.1"/>
    </source>
</evidence>